<feature type="transmembrane region" description="Helical" evidence="1">
    <location>
        <begin position="95"/>
        <end position="117"/>
    </location>
</feature>
<evidence type="ECO:0000313" key="3">
    <source>
        <dbReference type="Proteomes" id="UP000663181"/>
    </source>
</evidence>
<feature type="transmembrane region" description="Helical" evidence="1">
    <location>
        <begin position="141"/>
        <end position="160"/>
    </location>
</feature>
<gene>
    <name evidence="2" type="ORF">ISN74_10170</name>
</gene>
<feature type="transmembrane region" description="Helical" evidence="1">
    <location>
        <begin position="276"/>
        <end position="297"/>
    </location>
</feature>
<feature type="transmembrane region" description="Helical" evidence="1">
    <location>
        <begin position="244"/>
        <end position="264"/>
    </location>
</feature>
<name>A0ABX7GZ99_9GAMM</name>
<keyword evidence="1" id="KW-1133">Transmembrane helix</keyword>
<keyword evidence="1" id="KW-0812">Transmembrane</keyword>
<reference evidence="2 3" key="1">
    <citation type="submission" date="2020-10" db="EMBL/GenBank/DDBJ databases">
        <title>Phylogeny of dyella-like bacteria.</title>
        <authorList>
            <person name="Fu J."/>
        </authorList>
    </citation>
    <scope>NUCLEOTIDE SEQUENCE [LARGE SCALE GENOMIC DNA]</scope>
    <source>
        <strain evidence="2 3">DHOB09</strain>
    </source>
</reference>
<dbReference type="RefSeq" id="WP_188799216.1">
    <property type="nucleotide sequence ID" value="NZ_BMIZ01000001.1"/>
</dbReference>
<organism evidence="2 3">
    <name type="scientific">Dyella caseinilytica</name>
    <dbReference type="NCBI Taxonomy" id="1849581"/>
    <lineage>
        <taxon>Bacteria</taxon>
        <taxon>Pseudomonadati</taxon>
        <taxon>Pseudomonadota</taxon>
        <taxon>Gammaproteobacteria</taxon>
        <taxon>Lysobacterales</taxon>
        <taxon>Rhodanobacteraceae</taxon>
        <taxon>Dyella</taxon>
    </lineage>
</organism>
<keyword evidence="3" id="KW-1185">Reference proteome</keyword>
<evidence type="ECO:0000313" key="2">
    <source>
        <dbReference type="EMBL" id="QRN55650.1"/>
    </source>
</evidence>
<dbReference type="EMBL" id="CP064030">
    <property type="protein sequence ID" value="QRN55650.1"/>
    <property type="molecule type" value="Genomic_DNA"/>
</dbReference>
<feature type="transmembrane region" description="Helical" evidence="1">
    <location>
        <begin position="18"/>
        <end position="36"/>
    </location>
</feature>
<accession>A0ABX7GZ99</accession>
<feature type="transmembrane region" description="Helical" evidence="1">
    <location>
        <begin position="181"/>
        <end position="199"/>
    </location>
</feature>
<proteinExistence type="predicted"/>
<keyword evidence="1" id="KW-0472">Membrane</keyword>
<feature type="transmembrane region" description="Helical" evidence="1">
    <location>
        <begin position="56"/>
        <end position="74"/>
    </location>
</feature>
<dbReference type="Proteomes" id="UP000663181">
    <property type="component" value="Chromosome"/>
</dbReference>
<feature type="transmembrane region" description="Helical" evidence="1">
    <location>
        <begin position="211"/>
        <end position="237"/>
    </location>
</feature>
<protein>
    <submittedName>
        <fullName evidence="2">Uncharacterized protein</fullName>
    </submittedName>
</protein>
<sequence>MTETFISRLNYVFRQRSLYVALLLWIALCVAAYTLAPSMPRLEGAPNLRSMPIGSSHYLVLVIIGIGIASLLAGRRPFPDLGQRAPDRSIALREVIGLWMYVAVVLVAGQLIGQHFFDAGISLHLNGSLMGATRVQSPTEVFTWAAYNGFFLALVPYVFFRLRGYSNASLSLTSTNLKNDVLIIIVLLALGCALDLRGHHTILQLTPHQQIIGGALSFVVHLFGTDLPIMIFIYAILMPRYAKLASPMTAYLLGAASYPASHIFESWTQYGSVTQGVSSVMLVFLTFFPAGIMKSFLTVRTGNAWAHVWAYHAISPHVTIDTPLVVQDFNIK</sequence>
<evidence type="ECO:0000256" key="1">
    <source>
        <dbReference type="SAM" id="Phobius"/>
    </source>
</evidence>